<evidence type="ECO:0000256" key="4">
    <source>
        <dbReference type="ARBA" id="ARBA00022723"/>
    </source>
</evidence>
<dbReference type="Gene3D" id="1.10.630.10">
    <property type="entry name" value="Cytochrome P450"/>
    <property type="match status" value="1"/>
</dbReference>
<name>A0AAN6Y792_9PEZI</name>
<dbReference type="Proteomes" id="UP001301769">
    <property type="component" value="Unassembled WGS sequence"/>
</dbReference>
<accession>A0AAN6Y792</accession>
<comment type="similarity">
    <text evidence="2 7">Belongs to the cytochrome P450 family.</text>
</comment>
<dbReference type="PROSITE" id="PS00086">
    <property type="entry name" value="CYTOCHROME_P450"/>
    <property type="match status" value="1"/>
</dbReference>
<dbReference type="Pfam" id="PF00067">
    <property type="entry name" value="p450"/>
    <property type="match status" value="1"/>
</dbReference>
<dbReference type="PANTHER" id="PTHR24305">
    <property type="entry name" value="CYTOCHROME P450"/>
    <property type="match status" value="1"/>
</dbReference>
<evidence type="ECO:0000256" key="6">
    <source>
        <dbReference type="PIRSR" id="PIRSR602401-1"/>
    </source>
</evidence>
<reference evidence="8" key="1">
    <citation type="journal article" date="2023" name="Mol. Phylogenet. Evol.">
        <title>Genome-scale phylogeny and comparative genomics of the fungal order Sordariales.</title>
        <authorList>
            <person name="Hensen N."/>
            <person name="Bonometti L."/>
            <person name="Westerberg I."/>
            <person name="Brannstrom I.O."/>
            <person name="Guillou S."/>
            <person name="Cros-Aarteil S."/>
            <person name="Calhoun S."/>
            <person name="Haridas S."/>
            <person name="Kuo A."/>
            <person name="Mondo S."/>
            <person name="Pangilinan J."/>
            <person name="Riley R."/>
            <person name="LaButti K."/>
            <person name="Andreopoulos B."/>
            <person name="Lipzen A."/>
            <person name="Chen C."/>
            <person name="Yan M."/>
            <person name="Daum C."/>
            <person name="Ng V."/>
            <person name="Clum A."/>
            <person name="Steindorff A."/>
            <person name="Ohm R.A."/>
            <person name="Martin F."/>
            <person name="Silar P."/>
            <person name="Natvig D.O."/>
            <person name="Lalanne C."/>
            <person name="Gautier V."/>
            <person name="Ament-Velasquez S.L."/>
            <person name="Kruys A."/>
            <person name="Hutchinson M.I."/>
            <person name="Powell A.J."/>
            <person name="Barry K."/>
            <person name="Miller A.N."/>
            <person name="Grigoriev I.V."/>
            <person name="Debuchy R."/>
            <person name="Gladieux P."/>
            <person name="Hiltunen Thoren M."/>
            <person name="Johannesson H."/>
        </authorList>
    </citation>
    <scope>NUCLEOTIDE SEQUENCE</scope>
    <source>
        <strain evidence="8">PSN293</strain>
    </source>
</reference>
<dbReference type="GO" id="GO:0004497">
    <property type="term" value="F:monooxygenase activity"/>
    <property type="evidence" value="ECO:0007669"/>
    <property type="project" value="UniProtKB-KW"/>
</dbReference>
<reference evidence="8" key="2">
    <citation type="submission" date="2023-05" db="EMBL/GenBank/DDBJ databases">
        <authorList>
            <consortium name="Lawrence Berkeley National Laboratory"/>
            <person name="Steindorff A."/>
            <person name="Hensen N."/>
            <person name="Bonometti L."/>
            <person name="Westerberg I."/>
            <person name="Brannstrom I.O."/>
            <person name="Guillou S."/>
            <person name="Cros-Aarteil S."/>
            <person name="Calhoun S."/>
            <person name="Haridas S."/>
            <person name="Kuo A."/>
            <person name="Mondo S."/>
            <person name="Pangilinan J."/>
            <person name="Riley R."/>
            <person name="Labutti K."/>
            <person name="Andreopoulos B."/>
            <person name="Lipzen A."/>
            <person name="Chen C."/>
            <person name="Yanf M."/>
            <person name="Daum C."/>
            <person name="Ng V."/>
            <person name="Clum A."/>
            <person name="Ohm R."/>
            <person name="Martin F."/>
            <person name="Silar P."/>
            <person name="Natvig D."/>
            <person name="Lalanne C."/>
            <person name="Gautier V."/>
            <person name="Ament-Velasquez S.L."/>
            <person name="Kruys A."/>
            <person name="Hutchinson M.I."/>
            <person name="Powell A.J."/>
            <person name="Barry K."/>
            <person name="Miller A.N."/>
            <person name="Grigoriev I.V."/>
            <person name="Debuchy R."/>
            <person name="Gladieux P."/>
            <person name="Thoren M.H."/>
            <person name="Johannesson H."/>
        </authorList>
    </citation>
    <scope>NUCLEOTIDE SEQUENCE</scope>
    <source>
        <strain evidence="8">PSN293</strain>
    </source>
</reference>
<evidence type="ECO:0000256" key="7">
    <source>
        <dbReference type="RuleBase" id="RU000461"/>
    </source>
</evidence>
<dbReference type="EMBL" id="MU858108">
    <property type="protein sequence ID" value="KAK4213506.1"/>
    <property type="molecule type" value="Genomic_DNA"/>
</dbReference>
<dbReference type="GO" id="GO:0016705">
    <property type="term" value="F:oxidoreductase activity, acting on paired donors, with incorporation or reduction of molecular oxygen"/>
    <property type="evidence" value="ECO:0007669"/>
    <property type="project" value="InterPro"/>
</dbReference>
<keyword evidence="4 6" id="KW-0479">Metal-binding</keyword>
<comment type="cofactor">
    <cofactor evidence="1 6">
        <name>heme</name>
        <dbReference type="ChEBI" id="CHEBI:30413"/>
    </cofactor>
</comment>
<dbReference type="GO" id="GO:0005506">
    <property type="term" value="F:iron ion binding"/>
    <property type="evidence" value="ECO:0007669"/>
    <property type="project" value="InterPro"/>
</dbReference>
<dbReference type="InterPro" id="IPR002401">
    <property type="entry name" value="Cyt_P450_E_grp-I"/>
</dbReference>
<evidence type="ECO:0000256" key="3">
    <source>
        <dbReference type="ARBA" id="ARBA00022617"/>
    </source>
</evidence>
<evidence type="ECO:0000256" key="5">
    <source>
        <dbReference type="ARBA" id="ARBA00023004"/>
    </source>
</evidence>
<evidence type="ECO:0000256" key="1">
    <source>
        <dbReference type="ARBA" id="ARBA00001971"/>
    </source>
</evidence>
<dbReference type="InterPro" id="IPR036396">
    <property type="entry name" value="Cyt_P450_sf"/>
</dbReference>
<keyword evidence="7" id="KW-0503">Monooxygenase</keyword>
<dbReference type="PANTHER" id="PTHR24305:SF166">
    <property type="entry name" value="CYTOCHROME P450 12A4, MITOCHONDRIAL-RELATED"/>
    <property type="match status" value="1"/>
</dbReference>
<dbReference type="AlphaFoldDB" id="A0AAN6Y792"/>
<dbReference type="GO" id="GO:0020037">
    <property type="term" value="F:heme binding"/>
    <property type="evidence" value="ECO:0007669"/>
    <property type="project" value="InterPro"/>
</dbReference>
<keyword evidence="5 6" id="KW-0408">Iron</keyword>
<gene>
    <name evidence="8" type="ORF">QBC37DRAFT_423002</name>
</gene>
<dbReference type="InterPro" id="IPR001128">
    <property type="entry name" value="Cyt_P450"/>
</dbReference>
<dbReference type="InterPro" id="IPR050121">
    <property type="entry name" value="Cytochrome_P450_monoxygenase"/>
</dbReference>
<protein>
    <submittedName>
        <fullName evidence="8">Cytochrome P450</fullName>
    </submittedName>
</protein>
<feature type="binding site" description="axial binding residue" evidence="6">
    <location>
        <position position="280"/>
    </location>
    <ligand>
        <name>heme</name>
        <dbReference type="ChEBI" id="CHEBI:30413"/>
    </ligand>
    <ligandPart>
        <name>Fe</name>
        <dbReference type="ChEBI" id="CHEBI:18248"/>
    </ligandPart>
</feature>
<dbReference type="PRINTS" id="PR00463">
    <property type="entry name" value="EP450I"/>
</dbReference>
<evidence type="ECO:0000313" key="9">
    <source>
        <dbReference type="Proteomes" id="UP001301769"/>
    </source>
</evidence>
<organism evidence="8 9">
    <name type="scientific">Rhypophila decipiens</name>
    <dbReference type="NCBI Taxonomy" id="261697"/>
    <lineage>
        <taxon>Eukaryota</taxon>
        <taxon>Fungi</taxon>
        <taxon>Dikarya</taxon>
        <taxon>Ascomycota</taxon>
        <taxon>Pezizomycotina</taxon>
        <taxon>Sordariomycetes</taxon>
        <taxon>Sordariomycetidae</taxon>
        <taxon>Sordariales</taxon>
        <taxon>Naviculisporaceae</taxon>
        <taxon>Rhypophila</taxon>
    </lineage>
</organism>
<dbReference type="InterPro" id="IPR017972">
    <property type="entry name" value="Cyt_P450_CS"/>
</dbReference>
<sequence length="347" mass="39575">MDSQSHLAVCSFMTHYHRILDQSPLSGLITLLNTTIPIRRFLPLEANRGYQFACREVKRMTLECVHQREREVSLLATTADNKDDLTLHGPESRGRDMLTMLIQERKNLLKTDDEMTDLEICDQLLVFVVGSHETTASSLTWAIFVLVTRPEIQEKLRAEIIQFVTSPSNPDNNPQTDEEGAYYNAIESLPYLHNFSRELMRLYCPVTASWREAAKDLTICGTFIPAGTAIHFLPAVVNLSQKVWGKDADEFRPERWDSQEELTRMGPYGFMAFSHGPRVCIGKHYGQFNFKMMLVELLSQFRFGSSEEIERDLERNGGRMVGVQNPGPSLRPRGKMMVSVEKLGLEV</sequence>
<dbReference type="PRINTS" id="PR00385">
    <property type="entry name" value="P450"/>
</dbReference>
<comment type="caution">
    <text evidence="8">The sequence shown here is derived from an EMBL/GenBank/DDBJ whole genome shotgun (WGS) entry which is preliminary data.</text>
</comment>
<keyword evidence="3 6" id="KW-0349">Heme</keyword>
<dbReference type="SUPFAM" id="SSF48264">
    <property type="entry name" value="Cytochrome P450"/>
    <property type="match status" value="1"/>
</dbReference>
<evidence type="ECO:0000313" key="8">
    <source>
        <dbReference type="EMBL" id="KAK4213506.1"/>
    </source>
</evidence>
<evidence type="ECO:0000256" key="2">
    <source>
        <dbReference type="ARBA" id="ARBA00010617"/>
    </source>
</evidence>
<keyword evidence="9" id="KW-1185">Reference proteome</keyword>
<keyword evidence="7" id="KW-0560">Oxidoreductase</keyword>
<proteinExistence type="inferred from homology"/>